<proteinExistence type="inferred from homology"/>
<keyword evidence="4" id="KW-1003">Cell membrane</keyword>
<feature type="transmembrane region" description="Helical" evidence="9">
    <location>
        <begin position="332"/>
        <end position="351"/>
    </location>
</feature>
<dbReference type="PANTHER" id="PTHR31686:SF3">
    <property type="entry name" value="ACID TRANSPORT PROTEIN, PUTATIVE (AFU_ORTHOLOGUE AFUA_4G09410)-RELATED"/>
    <property type="match status" value="1"/>
</dbReference>
<evidence type="ECO:0000256" key="1">
    <source>
        <dbReference type="ARBA" id="ARBA00004651"/>
    </source>
</evidence>
<dbReference type="InParanoid" id="A0A136IZZ0"/>
<dbReference type="GO" id="GO:0005886">
    <property type="term" value="C:plasma membrane"/>
    <property type="evidence" value="ECO:0007669"/>
    <property type="project" value="UniProtKB-SubCell"/>
</dbReference>
<organism evidence="10 11">
    <name type="scientific">Microdochium bolleyi</name>
    <dbReference type="NCBI Taxonomy" id="196109"/>
    <lineage>
        <taxon>Eukaryota</taxon>
        <taxon>Fungi</taxon>
        <taxon>Dikarya</taxon>
        <taxon>Ascomycota</taxon>
        <taxon>Pezizomycotina</taxon>
        <taxon>Sordariomycetes</taxon>
        <taxon>Xylariomycetidae</taxon>
        <taxon>Xylariales</taxon>
        <taxon>Microdochiaceae</taxon>
        <taxon>Microdochium</taxon>
    </lineage>
</organism>
<dbReference type="OrthoDB" id="1099at2759"/>
<evidence type="ECO:0000256" key="3">
    <source>
        <dbReference type="ARBA" id="ARBA00022448"/>
    </source>
</evidence>
<evidence type="ECO:0000256" key="6">
    <source>
        <dbReference type="ARBA" id="ARBA00022989"/>
    </source>
</evidence>
<comment type="subcellular location">
    <subcellularLocation>
        <location evidence="1">Cell membrane</location>
        <topology evidence="1">Multi-pass membrane protein</topology>
    </subcellularLocation>
</comment>
<dbReference type="EMBL" id="KQ964252">
    <property type="protein sequence ID" value="KXJ90488.1"/>
    <property type="molecule type" value="Genomic_DNA"/>
</dbReference>
<protein>
    <submittedName>
        <fullName evidence="10">Voltage-dependent anion channel</fullName>
    </submittedName>
</protein>
<feature type="transmembrane region" description="Helical" evidence="9">
    <location>
        <begin position="20"/>
        <end position="43"/>
    </location>
</feature>
<keyword evidence="11" id="KW-1185">Reference proteome</keyword>
<accession>A0A136IZZ0</accession>
<feature type="transmembrane region" description="Helical" evidence="9">
    <location>
        <begin position="96"/>
        <end position="117"/>
    </location>
</feature>
<gene>
    <name evidence="10" type="ORF">Micbo1qcDRAFT_234459</name>
</gene>
<dbReference type="STRING" id="196109.A0A136IZZ0"/>
<feature type="transmembrane region" description="Helical" evidence="9">
    <location>
        <begin position="286"/>
        <end position="311"/>
    </location>
</feature>
<dbReference type="CDD" id="cd09299">
    <property type="entry name" value="TDT"/>
    <property type="match status" value="1"/>
</dbReference>
<feature type="transmembrane region" description="Helical" evidence="9">
    <location>
        <begin position="195"/>
        <end position="219"/>
    </location>
</feature>
<dbReference type="Gene3D" id="1.50.10.150">
    <property type="entry name" value="Voltage-dependent anion channel"/>
    <property type="match status" value="1"/>
</dbReference>
<feature type="region of interest" description="Disordered" evidence="8">
    <location>
        <begin position="400"/>
        <end position="424"/>
    </location>
</feature>
<keyword evidence="5 9" id="KW-0812">Transmembrane</keyword>
<evidence type="ECO:0000256" key="5">
    <source>
        <dbReference type="ARBA" id="ARBA00022692"/>
    </source>
</evidence>
<evidence type="ECO:0000313" key="10">
    <source>
        <dbReference type="EMBL" id="KXJ90488.1"/>
    </source>
</evidence>
<dbReference type="Proteomes" id="UP000070501">
    <property type="component" value="Unassembled WGS sequence"/>
</dbReference>
<dbReference type="AlphaFoldDB" id="A0A136IZZ0"/>
<sequence length="424" mass="46285">MASDRSDSSGTLAEPPRNLALRNFGSVWFIIPQGTGILALCFWQSHYQFHGLNSIALVAWALTIVQLLLVFATYLVRLVRFPRYVATQLATNNSEVACIASFPVVLTSIVQMLGLVLGHQDGWSTASYVLWWIVFGLSVVIVVIIPQTFATTHPPGIDKLLPNSQLPIVAALTAAAAGGALCESTSTSLAQQLPVIAVSYLLVGVGVPLAIFMDAIFLARLFNQTKEGQQKENRLQKQMLAYQTMICAGPWGQSSVALLTLGKVVLTGGLGQSAASVVGNELAARSVAYISIFVGFLFWGHATFWWIFTLLSIAHSVAGRAAGSRRIQFQMPMWSLVFPWGVYTNGAIQLGKLLDSTVFHVWSAILTILMTIIWLSFTAMTIKGCLDGSILGLEHGWRSSPPSNNESDEEHAMSHGRRRWRKEH</sequence>
<keyword evidence="7 9" id="KW-0472">Membrane</keyword>
<dbReference type="PANTHER" id="PTHR31686">
    <property type="match status" value="1"/>
</dbReference>
<reference evidence="11" key="1">
    <citation type="submission" date="2016-02" db="EMBL/GenBank/DDBJ databases">
        <title>Draft genome sequence of Microdochium bolleyi, a fungal endophyte of beachgrass.</title>
        <authorList>
            <consortium name="DOE Joint Genome Institute"/>
            <person name="David A.S."/>
            <person name="May G."/>
            <person name="Haridas S."/>
            <person name="Lim J."/>
            <person name="Wang M."/>
            <person name="Labutti K."/>
            <person name="Lipzen A."/>
            <person name="Barry K."/>
            <person name="Grigoriev I.V."/>
        </authorList>
    </citation>
    <scope>NUCLEOTIDE SEQUENCE [LARGE SCALE GENOMIC DNA]</scope>
    <source>
        <strain evidence="11">J235TASD1</strain>
    </source>
</reference>
<feature type="transmembrane region" description="Helical" evidence="9">
    <location>
        <begin position="129"/>
        <end position="149"/>
    </location>
</feature>
<evidence type="ECO:0000256" key="8">
    <source>
        <dbReference type="SAM" id="MobiDB-lite"/>
    </source>
</evidence>
<comment type="similarity">
    <text evidence="2">Belongs to the tellurite-resistance/dicarboxylate transporter (TDT) family.</text>
</comment>
<keyword evidence="3" id="KW-0813">Transport</keyword>
<dbReference type="InterPro" id="IPR051629">
    <property type="entry name" value="Sulfite_efflux_TDT"/>
</dbReference>
<feature type="transmembrane region" description="Helical" evidence="9">
    <location>
        <begin position="55"/>
        <end position="76"/>
    </location>
</feature>
<feature type="transmembrane region" description="Helical" evidence="9">
    <location>
        <begin position="357"/>
        <end position="377"/>
    </location>
</feature>
<evidence type="ECO:0000256" key="7">
    <source>
        <dbReference type="ARBA" id="ARBA00023136"/>
    </source>
</evidence>
<evidence type="ECO:0000256" key="2">
    <source>
        <dbReference type="ARBA" id="ARBA00008566"/>
    </source>
</evidence>
<dbReference type="GO" id="GO:0000319">
    <property type="term" value="F:sulfite transmembrane transporter activity"/>
    <property type="evidence" value="ECO:0007669"/>
    <property type="project" value="TreeGrafter"/>
</dbReference>
<feature type="compositionally biased region" description="Basic residues" evidence="8">
    <location>
        <begin position="414"/>
        <end position="424"/>
    </location>
</feature>
<dbReference type="InterPro" id="IPR038665">
    <property type="entry name" value="Voltage-dep_anion_channel_sf"/>
</dbReference>
<evidence type="ECO:0000256" key="4">
    <source>
        <dbReference type="ARBA" id="ARBA00022475"/>
    </source>
</evidence>
<keyword evidence="6 9" id="KW-1133">Transmembrane helix</keyword>
<name>A0A136IZZ0_9PEZI</name>
<feature type="transmembrane region" description="Helical" evidence="9">
    <location>
        <begin position="240"/>
        <end position="266"/>
    </location>
</feature>
<evidence type="ECO:0000313" key="11">
    <source>
        <dbReference type="Proteomes" id="UP000070501"/>
    </source>
</evidence>
<evidence type="ECO:0000256" key="9">
    <source>
        <dbReference type="SAM" id="Phobius"/>
    </source>
</evidence>
<dbReference type="Pfam" id="PF03595">
    <property type="entry name" value="SLAC1"/>
    <property type="match status" value="1"/>
</dbReference>
<dbReference type="InterPro" id="IPR004695">
    <property type="entry name" value="SLAC1/Mae1/Ssu1/TehA"/>
</dbReference>